<dbReference type="InterPro" id="IPR005119">
    <property type="entry name" value="LysR_subst-bd"/>
</dbReference>
<dbReference type="EMBL" id="QYBB01000017">
    <property type="protein sequence ID" value="RYC31062.1"/>
    <property type="molecule type" value="Genomic_DNA"/>
</dbReference>
<dbReference type="PROSITE" id="PS50931">
    <property type="entry name" value="HTH_LYSR"/>
    <property type="match status" value="1"/>
</dbReference>
<dbReference type="PANTHER" id="PTHR30419:SF8">
    <property type="entry name" value="NITROGEN ASSIMILATION TRANSCRIPTIONAL ACTIVATOR-RELATED"/>
    <property type="match status" value="1"/>
</dbReference>
<dbReference type="Proteomes" id="UP000290759">
    <property type="component" value="Unassembled WGS sequence"/>
</dbReference>
<dbReference type="GO" id="GO:0005829">
    <property type="term" value="C:cytosol"/>
    <property type="evidence" value="ECO:0007669"/>
    <property type="project" value="TreeGrafter"/>
</dbReference>
<dbReference type="AlphaFoldDB" id="A0A4Q2U3Z8"/>
<dbReference type="PANTHER" id="PTHR30419">
    <property type="entry name" value="HTH-TYPE TRANSCRIPTIONAL REGULATOR YBHD"/>
    <property type="match status" value="1"/>
</dbReference>
<reference evidence="6 7" key="2">
    <citation type="submission" date="2019-02" db="EMBL/GenBank/DDBJ databases">
        <title>'Lichenibacterium ramalinii' gen. nov. sp. nov., 'Lichenibacterium minor' gen. nov. sp. nov.</title>
        <authorList>
            <person name="Pankratov T."/>
        </authorList>
    </citation>
    <scope>NUCLEOTIDE SEQUENCE [LARGE SCALE GENOMIC DNA]</scope>
    <source>
        <strain evidence="6 7">RmlP026</strain>
    </source>
</reference>
<feature type="domain" description="HTH lysR-type" evidence="5">
    <location>
        <begin position="7"/>
        <end position="59"/>
    </location>
</feature>
<evidence type="ECO:0000256" key="2">
    <source>
        <dbReference type="ARBA" id="ARBA00023015"/>
    </source>
</evidence>
<dbReference type="InterPro" id="IPR000847">
    <property type="entry name" value="LysR_HTH_N"/>
</dbReference>
<dbReference type="GO" id="GO:0003700">
    <property type="term" value="F:DNA-binding transcription factor activity"/>
    <property type="evidence" value="ECO:0007669"/>
    <property type="project" value="InterPro"/>
</dbReference>
<dbReference type="InterPro" id="IPR036390">
    <property type="entry name" value="WH_DNA-bd_sf"/>
</dbReference>
<dbReference type="OrthoDB" id="5297263at2"/>
<sequence length="300" mass="32037">MLHGRMLRYLDEVARAGSIRKAADRLNVAASAINRQILSLEAELDTPLFERMPGGLRLTASGEVLVAHVRETLREHGRALGRMAALKGLQQGEVVIATMGGLAATQLGPALGTFRAAHPRVRLAVRVLNKDGIVGALLAGEADLGLAFNLPSHPRLFRAASFEHAIGAVMAPDHPLASRLSLRFTDCLAHPLLLAERGMSLREATDQLVPPNVDLSPALETNSLELMRRMARASPCVTFMCAFEVEEDLRAGRLAFVPIQGSPARQSVSLVHRAAGPLDPVVSAVAAYLGTALAPRPDES</sequence>
<accession>A0A4Q2U3Z8</accession>
<name>A0A4Q2U3Z8_9HYPH</name>
<dbReference type="RefSeq" id="WP_129227742.1">
    <property type="nucleotide sequence ID" value="NZ_QYBB01000017.1"/>
</dbReference>
<gene>
    <name evidence="6" type="ORF">D3273_15205</name>
</gene>
<evidence type="ECO:0000256" key="3">
    <source>
        <dbReference type="ARBA" id="ARBA00023125"/>
    </source>
</evidence>
<keyword evidence="2" id="KW-0805">Transcription regulation</keyword>
<dbReference type="SUPFAM" id="SSF53850">
    <property type="entry name" value="Periplasmic binding protein-like II"/>
    <property type="match status" value="1"/>
</dbReference>
<evidence type="ECO:0000313" key="6">
    <source>
        <dbReference type="EMBL" id="RYC31062.1"/>
    </source>
</evidence>
<keyword evidence="4" id="KW-0804">Transcription</keyword>
<dbReference type="InterPro" id="IPR036388">
    <property type="entry name" value="WH-like_DNA-bd_sf"/>
</dbReference>
<keyword evidence="3" id="KW-0238">DNA-binding</keyword>
<dbReference type="Gene3D" id="1.10.10.10">
    <property type="entry name" value="Winged helix-like DNA-binding domain superfamily/Winged helix DNA-binding domain"/>
    <property type="match status" value="1"/>
</dbReference>
<comment type="caution">
    <text evidence="6">The sequence shown here is derived from an EMBL/GenBank/DDBJ whole genome shotgun (WGS) entry which is preliminary data.</text>
</comment>
<dbReference type="Pfam" id="PF00126">
    <property type="entry name" value="HTH_1"/>
    <property type="match status" value="1"/>
</dbReference>
<evidence type="ECO:0000259" key="5">
    <source>
        <dbReference type="PROSITE" id="PS50931"/>
    </source>
</evidence>
<protein>
    <submittedName>
        <fullName evidence="6">LysR family transcriptional regulator</fullName>
    </submittedName>
</protein>
<reference evidence="6 7" key="1">
    <citation type="submission" date="2018-12" db="EMBL/GenBank/DDBJ databases">
        <authorList>
            <person name="Grouzdev D.S."/>
            <person name="Krutkina M.S."/>
        </authorList>
    </citation>
    <scope>NUCLEOTIDE SEQUENCE [LARGE SCALE GENOMIC DNA]</scope>
    <source>
        <strain evidence="6 7">RmlP026</strain>
    </source>
</reference>
<organism evidence="6 7">
    <name type="scientific">Lichenibacterium minor</name>
    <dbReference type="NCBI Taxonomy" id="2316528"/>
    <lineage>
        <taxon>Bacteria</taxon>
        <taxon>Pseudomonadati</taxon>
        <taxon>Pseudomonadota</taxon>
        <taxon>Alphaproteobacteria</taxon>
        <taxon>Hyphomicrobiales</taxon>
        <taxon>Lichenihabitantaceae</taxon>
        <taxon>Lichenibacterium</taxon>
    </lineage>
</organism>
<evidence type="ECO:0000256" key="4">
    <source>
        <dbReference type="ARBA" id="ARBA00023163"/>
    </source>
</evidence>
<dbReference type="Gene3D" id="3.40.190.10">
    <property type="entry name" value="Periplasmic binding protein-like II"/>
    <property type="match status" value="2"/>
</dbReference>
<dbReference type="Pfam" id="PF03466">
    <property type="entry name" value="LysR_substrate"/>
    <property type="match status" value="1"/>
</dbReference>
<dbReference type="SUPFAM" id="SSF46785">
    <property type="entry name" value="Winged helix' DNA-binding domain"/>
    <property type="match status" value="1"/>
</dbReference>
<keyword evidence="7" id="KW-1185">Reference proteome</keyword>
<evidence type="ECO:0000256" key="1">
    <source>
        <dbReference type="ARBA" id="ARBA00009437"/>
    </source>
</evidence>
<proteinExistence type="inferred from homology"/>
<evidence type="ECO:0000313" key="7">
    <source>
        <dbReference type="Proteomes" id="UP000290759"/>
    </source>
</evidence>
<comment type="similarity">
    <text evidence="1">Belongs to the LysR transcriptional regulatory family.</text>
</comment>
<dbReference type="GO" id="GO:0003677">
    <property type="term" value="F:DNA binding"/>
    <property type="evidence" value="ECO:0007669"/>
    <property type="project" value="UniProtKB-KW"/>
</dbReference>
<dbReference type="InterPro" id="IPR050950">
    <property type="entry name" value="HTH-type_LysR_regulators"/>
</dbReference>